<evidence type="ECO:0000313" key="3">
    <source>
        <dbReference type="Proteomes" id="UP000249254"/>
    </source>
</evidence>
<dbReference type="EMBL" id="QFYQ01000001">
    <property type="protein sequence ID" value="RAK54339.1"/>
    <property type="molecule type" value="Genomic_DNA"/>
</dbReference>
<dbReference type="Proteomes" id="UP000249254">
    <property type="component" value="Unassembled WGS sequence"/>
</dbReference>
<keyword evidence="1" id="KW-0812">Transmembrane</keyword>
<dbReference type="RefSeq" id="WP_111528090.1">
    <property type="nucleotide sequence ID" value="NZ_JBHRSG010000004.1"/>
</dbReference>
<feature type="transmembrane region" description="Helical" evidence="1">
    <location>
        <begin position="20"/>
        <end position="41"/>
    </location>
</feature>
<protein>
    <recommendedName>
        <fullName evidence="4">DUF1440 domain-containing protein</fullName>
    </recommendedName>
</protein>
<comment type="caution">
    <text evidence="2">The sequence shown here is derived from an EMBL/GenBank/DDBJ whole genome shotgun (WGS) entry which is preliminary data.</text>
</comment>
<feature type="transmembrane region" description="Helical" evidence="1">
    <location>
        <begin position="142"/>
        <end position="160"/>
    </location>
</feature>
<evidence type="ECO:0008006" key="4">
    <source>
        <dbReference type="Google" id="ProtNLM"/>
    </source>
</evidence>
<feature type="transmembrane region" description="Helical" evidence="1">
    <location>
        <begin position="67"/>
        <end position="91"/>
    </location>
</feature>
<keyword evidence="1" id="KW-1133">Transmembrane helix</keyword>
<gene>
    <name evidence="2" type="ORF">DJ017_07280</name>
</gene>
<name>A0A328AI80_9CAUL</name>
<keyword evidence="1" id="KW-0472">Membrane</keyword>
<reference evidence="3" key="1">
    <citation type="submission" date="2018-05" db="EMBL/GenBank/DDBJ databases">
        <authorList>
            <person name="Li X."/>
        </authorList>
    </citation>
    <scope>NUCLEOTIDE SEQUENCE [LARGE SCALE GENOMIC DNA]</scope>
    <source>
        <strain evidence="3">LX32</strain>
    </source>
</reference>
<accession>A0A328AI80</accession>
<feature type="transmembrane region" description="Helical" evidence="1">
    <location>
        <begin position="103"/>
        <end position="122"/>
    </location>
</feature>
<proteinExistence type="predicted"/>
<evidence type="ECO:0000256" key="1">
    <source>
        <dbReference type="SAM" id="Phobius"/>
    </source>
</evidence>
<dbReference type="AlphaFoldDB" id="A0A328AI80"/>
<dbReference type="OrthoDB" id="7211140at2"/>
<sequence length="166" mass="16847">MAAVHASEASPAGQGSIRAVVLAGLAGGAVDFVYACGVALVHGRSLLRPWQGVASGWIGKAAGEGGLATAALGVVTHFAIATCMAAAFALVASRLRQLYARPLAAGAVYGLVLYGVMYGLVLPLRFPARFPRWDGVQSLTDIAAHVGVGLAIAAVLSRSARAPLNR</sequence>
<keyword evidence="3" id="KW-1185">Reference proteome</keyword>
<organism evidence="2 3">
    <name type="scientific">Phenylobacterium soli</name>
    <dbReference type="NCBI Taxonomy" id="2170551"/>
    <lineage>
        <taxon>Bacteria</taxon>
        <taxon>Pseudomonadati</taxon>
        <taxon>Pseudomonadota</taxon>
        <taxon>Alphaproteobacteria</taxon>
        <taxon>Caulobacterales</taxon>
        <taxon>Caulobacteraceae</taxon>
        <taxon>Phenylobacterium</taxon>
    </lineage>
</organism>
<evidence type="ECO:0000313" key="2">
    <source>
        <dbReference type="EMBL" id="RAK54339.1"/>
    </source>
</evidence>